<keyword evidence="3" id="KW-1185">Reference proteome</keyword>
<dbReference type="AlphaFoldDB" id="A0A183B714"/>
<dbReference type="Proteomes" id="UP000272942">
    <property type="component" value="Unassembled WGS sequence"/>
</dbReference>
<protein>
    <submittedName>
        <fullName evidence="4">RAD26</fullName>
    </submittedName>
</protein>
<reference evidence="4" key="1">
    <citation type="submission" date="2016-06" db="UniProtKB">
        <authorList>
            <consortium name="WormBaseParasite"/>
        </authorList>
    </citation>
    <scope>IDENTIFICATION</scope>
</reference>
<accession>A0A183B714</accession>
<name>A0A183B714_9TREM</name>
<feature type="compositionally biased region" description="Acidic residues" evidence="1">
    <location>
        <begin position="58"/>
        <end position="68"/>
    </location>
</feature>
<proteinExistence type="predicted"/>
<evidence type="ECO:0000313" key="3">
    <source>
        <dbReference type="Proteomes" id="UP000272942"/>
    </source>
</evidence>
<reference evidence="2 3" key="2">
    <citation type="submission" date="2018-11" db="EMBL/GenBank/DDBJ databases">
        <authorList>
            <consortium name="Pathogen Informatics"/>
        </authorList>
    </citation>
    <scope>NUCLEOTIDE SEQUENCE [LARGE SCALE GENOMIC DNA]</scope>
    <source>
        <strain evidence="2 3">Egypt</strain>
    </source>
</reference>
<dbReference type="WBParaSite" id="ECPE_0001503901-mRNA-1">
    <property type="protein sequence ID" value="ECPE_0001503901-mRNA-1"/>
    <property type="gene ID" value="ECPE_0001503901"/>
</dbReference>
<gene>
    <name evidence="2" type="ORF">ECPE_LOCUS14999</name>
</gene>
<evidence type="ECO:0000313" key="2">
    <source>
        <dbReference type="EMBL" id="VDP92271.1"/>
    </source>
</evidence>
<evidence type="ECO:0000256" key="1">
    <source>
        <dbReference type="SAM" id="MobiDB-lite"/>
    </source>
</evidence>
<feature type="compositionally biased region" description="Basic residues" evidence="1">
    <location>
        <begin position="73"/>
        <end position="92"/>
    </location>
</feature>
<organism evidence="4">
    <name type="scientific">Echinostoma caproni</name>
    <dbReference type="NCBI Taxonomy" id="27848"/>
    <lineage>
        <taxon>Eukaryota</taxon>
        <taxon>Metazoa</taxon>
        <taxon>Spiralia</taxon>
        <taxon>Lophotrochozoa</taxon>
        <taxon>Platyhelminthes</taxon>
        <taxon>Trematoda</taxon>
        <taxon>Digenea</taxon>
        <taxon>Plagiorchiida</taxon>
        <taxon>Echinostomata</taxon>
        <taxon>Echinostomatoidea</taxon>
        <taxon>Echinostomatidae</taxon>
        <taxon>Echinostoma</taxon>
    </lineage>
</organism>
<sequence length="184" mass="21224">MSDLFNKKVRRNYRSKARDSDEEIPNEQESLYEQGAKGTFNAPSDASGVKKSKSVLSFEDDLDPDDGDEFKVKKSNLSRRLNKQTKEHKKKRPSDSDNVIKVVSRKEPIEKKPEPPEEPVDPEENLERLRKQLLDLAEEEDQAEPAPVSDGVKVNPLLQIKSCLTYVEKRTNEENVQSYKRYYP</sequence>
<evidence type="ECO:0000313" key="4">
    <source>
        <dbReference type="WBParaSite" id="ECPE_0001503901-mRNA-1"/>
    </source>
</evidence>
<feature type="compositionally biased region" description="Basic and acidic residues" evidence="1">
    <location>
        <begin position="104"/>
        <end position="115"/>
    </location>
</feature>
<dbReference type="EMBL" id="UZAN01059177">
    <property type="protein sequence ID" value="VDP92271.1"/>
    <property type="molecule type" value="Genomic_DNA"/>
</dbReference>
<feature type="region of interest" description="Disordered" evidence="1">
    <location>
        <begin position="1"/>
        <end position="150"/>
    </location>
</feature>